<name>A0ABV2AB69_9GAMM</name>
<sequence>MNDVRDLKVHRIEIRTQRHRTGWTYFVDVDNTGLFETDRTYITRAAALDAAALRLIRELPVLFEQDLIEKIPCQLRSA</sequence>
<evidence type="ECO:0000313" key="1">
    <source>
        <dbReference type="EMBL" id="MES0873699.1"/>
    </source>
</evidence>
<gene>
    <name evidence="1" type="ORF">ABSH63_06745</name>
</gene>
<organism evidence="1 2">
    <name type="scientific">Sinimarinibacterium thermocellulolyticum</name>
    <dbReference type="NCBI Taxonomy" id="3170016"/>
    <lineage>
        <taxon>Bacteria</taxon>
        <taxon>Pseudomonadati</taxon>
        <taxon>Pseudomonadota</taxon>
        <taxon>Gammaproteobacteria</taxon>
        <taxon>Nevskiales</taxon>
        <taxon>Nevskiaceae</taxon>
        <taxon>Sinimarinibacterium</taxon>
    </lineage>
</organism>
<dbReference type="EMBL" id="JBEPIJ010000006">
    <property type="protein sequence ID" value="MES0873699.1"/>
    <property type="molecule type" value="Genomic_DNA"/>
</dbReference>
<dbReference type="RefSeq" id="WP_352888516.1">
    <property type="nucleotide sequence ID" value="NZ_JBEPIJ010000006.1"/>
</dbReference>
<reference evidence="1 2" key="1">
    <citation type="submission" date="2024-06" db="EMBL/GenBank/DDBJ databases">
        <authorList>
            <person name="Li Z."/>
            <person name="Jiang Y."/>
        </authorList>
    </citation>
    <scope>NUCLEOTIDE SEQUENCE [LARGE SCALE GENOMIC DNA]</scope>
    <source>
        <strain evidence="1 2">HSW-8</strain>
    </source>
</reference>
<comment type="caution">
    <text evidence="1">The sequence shown here is derived from an EMBL/GenBank/DDBJ whole genome shotgun (WGS) entry which is preliminary data.</text>
</comment>
<dbReference type="Proteomes" id="UP001465331">
    <property type="component" value="Unassembled WGS sequence"/>
</dbReference>
<evidence type="ECO:0000313" key="2">
    <source>
        <dbReference type="Proteomes" id="UP001465331"/>
    </source>
</evidence>
<proteinExistence type="predicted"/>
<accession>A0ABV2AB69</accession>
<protein>
    <submittedName>
        <fullName evidence="1">Uncharacterized protein</fullName>
    </submittedName>
</protein>
<keyword evidence="2" id="KW-1185">Reference proteome</keyword>